<proteinExistence type="predicted"/>
<dbReference type="RefSeq" id="WP_187560542.1">
    <property type="nucleotide sequence ID" value="NZ_JACGWS010000001.1"/>
</dbReference>
<dbReference type="Proteomes" id="UP000619238">
    <property type="component" value="Unassembled WGS sequence"/>
</dbReference>
<evidence type="ECO:0000313" key="2">
    <source>
        <dbReference type="Proteomes" id="UP000619238"/>
    </source>
</evidence>
<comment type="caution">
    <text evidence="1">The sequence shown here is derived from an EMBL/GenBank/DDBJ whole genome shotgun (WGS) entry which is preliminary data.</text>
</comment>
<name>A0ABR7Q4M6_9FLAO</name>
<dbReference type="EMBL" id="JACGWS010000001">
    <property type="protein sequence ID" value="MBC8753511.1"/>
    <property type="molecule type" value="Genomic_DNA"/>
</dbReference>
<organism evidence="1 2">
    <name type="scientific">Kordia aestuariivivens</name>
    <dbReference type="NCBI Taxonomy" id="2759037"/>
    <lineage>
        <taxon>Bacteria</taxon>
        <taxon>Pseudomonadati</taxon>
        <taxon>Bacteroidota</taxon>
        <taxon>Flavobacteriia</taxon>
        <taxon>Flavobacteriales</taxon>
        <taxon>Flavobacteriaceae</taxon>
        <taxon>Kordia</taxon>
    </lineage>
</organism>
<sequence length="217" mass="24759">MKDAHVQLANRWIRINELDASFAKLLGEFKGSNLFGYVYIDHTAGITLDVIKLFNVVEDEIVFQKSPVDENTRIICRFDDFINAGEITILTDKGVAKHSLQLPNDIMSVYAKSHLEAFRTSETFHQFRAEGFPDDIQVLLPPIGDLKPELIWVRVENYENSILTCQLLNKPHQNFGIGLNDTFTASPQAVGDDYYIVGHISPQQASTQTAKKWWKFW</sequence>
<accession>A0ABR7Q4M6</accession>
<evidence type="ECO:0000313" key="1">
    <source>
        <dbReference type="EMBL" id="MBC8753511.1"/>
    </source>
</evidence>
<protein>
    <submittedName>
        <fullName evidence="1">Uncharacterized protein</fullName>
    </submittedName>
</protein>
<gene>
    <name evidence="1" type="ORF">H2O64_02435</name>
</gene>
<reference evidence="1 2" key="1">
    <citation type="submission" date="2020-07" db="EMBL/GenBank/DDBJ databases">
        <title>Description of Kordia aestuariivivens sp. nov., isolated from a tidal flat.</title>
        <authorList>
            <person name="Park S."/>
            <person name="Yoon J.-H."/>
        </authorList>
    </citation>
    <scope>NUCLEOTIDE SEQUENCE [LARGE SCALE GENOMIC DNA]</scope>
    <source>
        <strain evidence="1 2">YSTF-M3</strain>
    </source>
</reference>
<keyword evidence="2" id="KW-1185">Reference proteome</keyword>